<dbReference type="OrthoDB" id="5296638at2"/>
<comment type="caution">
    <text evidence="2">The sequence shown here is derived from an EMBL/GenBank/DDBJ whole genome shotgun (WGS) entry which is preliminary data.</text>
</comment>
<dbReference type="NCBIfam" id="TIGR02532">
    <property type="entry name" value="IV_pilin_GFxxxE"/>
    <property type="match status" value="1"/>
</dbReference>
<dbReference type="InterPro" id="IPR045584">
    <property type="entry name" value="Pilin-like"/>
</dbReference>
<keyword evidence="1" id="KW-0812">Transmembrane</keyword>
<dbReference type="EMBL" id="VICE01000006">
    <property type="protein sequence ID" value="TQD51548.1"/>
    <property type="molecule type" value="Genomic_DNA"/>
</dbReference>
<evidence type="ECO:0000256" key="1">
    <source>
        <dbReference type="SAM" id="Phobius"/>
    </source>
</evidence>
<protein>
    <submittedName>
        <fullName evidence="2">Type IV pilin protein</fullName>
    </submittedName>
</protein>
<dbReference type="AlphaFoldDB" id="A0A508AV89"/>
<keyword evidence="3" id="KW-1185">Reference proteome</keyword>
<dbReference type="SUPFAM" id="SSF54523">
    <property type="entry name" value="Pili subunits"/>
    <property type="match status" value="1"/>
</dbReference>
<sequence length="159" mass="17028">MAKISRSTVRNRKHVALGRRVGAAGFTLIELMIAVLVIAVLAAIAYPAYQNHTIKTRRATAGACALEASQFMERFYTTNLRYDQDQGGTAVALPALQCMTDMGGQYAIQLAASTASTYSIRAVPQGRQATKDTKCGTLTIDHTGQKTVSVSGTPVAECW</sequence>
<dbReference type="GO" id="GO:0043683">
    <property type="term" value="P:type IV pilus assembly"/>
    <property type="evidence" value="ECO:0007669"/>
    <property type="project" value="InterPro"/>
</dbReference>
<keyword evidence="1" id="KW-0472">Membrane</keyword>
<dbReference type="InterPro" id="IPR012902">
    <property type="entry name" value="N_methyl_site"/>
</dbReference>
<organism evidence="2 3">
    <name type="scientific">Marilutibacter aestuarii</name>
    <dbReference type="NCBI Taxonomy" id="1706195"/>
    <lineage>
        <taxon>Bacteria</taxon>
        <taxon>Pseudomonadati</taxon>
        <taxon>Pseudomonadota</taxon>
        <taxon>Gammaproteobacteria</taxon>
        <taxon>Lysobacterales</taxon>
        <taxon>Lysobacteraceae</taxon>
        <taxon>Marilutibacter</taxon>
    </lineage>
</organism>
<dbReference type="Pfam" id="PF16732">
    <property type="entry name" value="ComP_DUS"/>
    <property type="match status" value="1"/>
</dbReference>
<dbReference type="InterPro" id="IPR031982">
    <property type="entry name" value="PilE-like"/>
</dbReference>
<reference evidence="2 3" key="1">
    <citation type="submission" date="2019-06" db="EMBL/GenBank/DDBJ databases">
        <title>Lysobacter alkalisoli sp. nov. isolated from saline soil.</title>
        <authorList>
            <person name="Sun J.-Q."/>
            <person name="Xu L."/>
        </authorList>
    </citation>
    <scope>NUCLEOTIDE SEQUENCE [LARGE SCALE GENOMIC DNA]</scope>
    <source>
        <strain evidence="2 3">JCM 31130</strain>
    </source>
</reference>
<proteinExistence type="predicted"/>
<dbReference type="PROSITE" id="PS00409">
    <property type="entry name" value="PROKAR_NTER_METHYL"/>
    <property type="match status" value="1"/>
</dbReference>
<dbReference type="Pfam" id="PF07963">
    <property type="entry name" value="N_methyl"/>
    <property type="match status" value="1"/>
</dbReference>
<name>A0A508AV89_9GAMM</name>
<keyword evidence="1" id="KW-1133">Transmembrane helix</keyword>
<evidence type="ECO:0000313" key="3">
    <source>
        <dbReference type="Proteomes" id="UP000318212"/>
    </source>
</evidence>
<accession>A0A508AV89</accession>
<evidence type="ECO:0000313" key="2">
    <source>
        <dbReference type="EMBL" id="TQD51548.1"/>
    </source>
</evidence>
<gene>
    <name evidence="2" type="ORF">FKV25_00695</name>
</gene>
<dbReference type="RefSeq" id="WP_141516864.1">
    <property type="nucleotide sequence ID" value="NZ_VICE01000006.1"/>
</dbReference>
<dbReference type="Gene3D" id="3.30.700.10">
    <property type="entry name" value="Glycoprotein, Type 4 Pilin"/>
    <property type="match status" value="1"/>
</dbReference>
<dbReference type="Proteomes" id="UP000318212">
    <property type="component" value="Unassembled WGS sequence"/>
</dbReference>
<feature type="transmembrane region" description="Helical" evidence="1">
    <location>
        <begin position="21"/>
        <end position="49"/>
    </location>
</feature>